<reference evidence="1 2" key="1">
    <citation type="submission" date="2020-03" db="EMBL/GenBank/DDBJ databases">
        <title>Genomic Encyclopedia of Type Strains, Phase IV (KMG-IV): sequencing the most valuable type-strain genomes for metagenomic binning, comparative biology and taxonomic classification.</title>
        <authorList>
            <person name="Goeker M."/>
        </authorList>
    </citation>
    <scope>NUCLEOTIDE SEQUENCE [LARGE SCALE GENOMIC DNA]</scope>
    <source>
        <strain evidence="1 2">DSM 105096</strain>
    </source>
</reference>
<evidence type="ECO:0008006" key="3">
    <source>
        <dbReference type="Google" id="ProtNLM"/>
    </source>
</evidence>
<dbReference type="EMBL" id="JAATJH010000001">
    <property type="protein sequence ID" value="NJC24524.1"/>
    <property type="molecule type" value="Genomic_DNA"/>
</dbReference>
<keyword evidence="2" id="KW-1185">Reference proteome</keyword>
<dbReference type="Proteomes" id="UP000770785">
    <property type="component" value="Unassembled WGS sequence"/>
</dbReference>
<protein>
    <recommendedName>
        <fullName evidence="3">LAGLIDADG homing endonuclease</fullName>
    </recommendedName>
</protein>
<evidence type="ECO:0000313" key="1">
    <source>
        <dbReference type="EMBL" id="NJC24524.1"/>
    </source>
</evidence>
<name>A0ABX0X681_9BACT</name>
<comment type="caution">
    <text evidence="1">The sequence shown here is derived from an EMBL/GenBank/DDBJ whole genome shotgun (WGS) entry which is preliminary data.</text>
</comment>
<sequence>MPKILDRSRYFKEILTFKVEEYKKDKSSEVIAKRNTKCQFRAGMEYIYKDAENNEAYESIFKNVGFTYVLIDEKKFKHRFYIEELAIGLLKPPFNFNGLIQFKPFFYRSS</sequence>
<evidence type="ECO:0000313" key="2">
    <source>
        <dbReference type="Proteomes" id="UP000770785"/>
    </source>
</evidence>
<gene>
    <name evidence="1" type="ORF">GGR27_000005</name>
</gene>
<proteinExistence type="predicted"/>
<organism evidence="1 2">
    <name type="scientific">Neolewinella antarctica</name>
    <dbReference type="NCBI Taxonomy" id="442734"/>
    <lineage>
        <taxon>Bacteria</taxon>
        <taxon>Pseudomonadati</taxon>
        <taxon>Bacteroidota</taxon>
        <taxon>Saprospiria</taxon>
        <taxon>Saprospirales</taxon>
        <taxon>Lewinellaceae</taxon>
        <taxon>Neolewinella</taxon>
    </lineage>
</organism>
<accession>A0ABX0X681</accession>